<dbReference type="WBParaSite" id="JU765_v2.g6536.t1">
    <property type="protein sequence ID" value="JU765_v2.g6536.t1"/>
    <property type="gene ID" value="JU765_v2.g6536"/>
</dbReference>
<reference evidence="2" key="1">
    <citation type="submission" date="2022-11" db="UniProtKB">
        <authorList>
            <consortium name="WormBaseParasite"/>
        </authorList>
    </citation>
    <scope>IDENTIFICATION</scope>
</reference>
<protein>
    <submittedName>
        <fullName evidence="2">MULE transposase domain-containing protein</fullName>
    </submittedName>
</protein>
<proteinExistence type="predicted"/>
<evidence type="ECO:0000313" key="1">
    <source>
        <dbReference type="Proteomes" id="UP000887576"/>
    </source>
</evidence>
<dbReference type="Proteomes" id="UP000887576">
    <property type="component" value="Unplaced"/>
</dbReference>
<evidence type="ECO:0000313" key="2">
    <source>
        <dbReference type="WBParaSite" id="JU765_v2.g6536.t1"/>
    </source>
</evidence>
<accession>A0AC34RGL6</accession>
<organism evidence="1 2">
    <name type="scientific">Panagrolaimus sp. JU765</name>
    <dbReference type="NCBI Taxonomy" id="591449"/>
    <lineage>
        <taxon>Eukaryota</taxon>
        <taxon>Metazoa</taxon>
        <taxon>Ecdysozoa</taxon>
        <taxon>Nematoda</taxon>
        <taxon>Chromadorea</taxon>
        <taxon>Rhabditida</taxon>
        <taxon>Tylenchina</taxon>
        <taxon>Panagrolaimomorpha</taxon>
        <taxon>Panagrolaimoidea</taxon>
        <taxon>Panagrolaimidae</taxon>
        <taxon>Panagrolaimus</taxon>
    </lineage>
</organism>
<name>A0AC34RGL6_9BILA</name>
<sequence>MKHERTNKNSNTSFYKCSKKSTCSYRWKVVVEREKCIIHEANEHEEHVENCAVTKAMKDIIRERISRNDKVSSIDLQKIFQANGWELPESTQLSNAVQRLKRKLNVNEALSFADVMDSVNEFPNEEDKACIMDFKYDLEDKNFVIIISTKKLIEKQSDQSHAQIDATFKANLGEYPVSMVGFSDEDRHFHPTLAAIISNENTKCYTWILEFMKNNQIRNNYIPKEIMADCHQAISAAINKVFPNTLRRCCYFHVKKSIEKRMTDKDMNLDANMKSIIMEDFKFLSKCSSKHEYEVVVKALVADWNLEEMKPFAKYFDDQWKDKPTWIALRGAGPRTNNALEATNNVLKQKFIVSKVSVKKCIQDLCVFLNFVEGKKYPKIQGITEADFKAAYKFKKIIPQRSVETVIEGICYIVESSKSILDQSDKSRLLRKWMNKSYNYSDLQDFHQNFYIVQKSTLFPVFTCTCPIGILREHCKHSTLIGALTKLTPWPRNIRELTTEFRTTAPKKGRTKKRTKALVKD</sequence>